<evidence type="ECO:0000256" key="1">
    <source>
        <dbReference type="SAM" id="MobiDB-lite"/>
    </source>
</evidence>
<feature type="compositionally biased region" description="Low complexity" evidence="1">
    <location>
        <begin position="234"/>
        <end position="247"/>
    </location>
</feature>
<organism evidence="2 3">
    <name type="scientific">Corynebacterium atypicum</name>
    <dbReference type="NCBI Taxonomy" id="191610"/>
    <lineage>
        <taxon>Bacteria</taxon>
        <taxon>Bacillati</taxon>
        <taxon>Actinomycetota</taxon>
        <taxon>Actinomycetes</taxon>
        <taxon>Mycobacteriales</taxon>
        <taxon>Corynebacteriaceae</taxon>
        <taxon>Corynebacterium</taxon>
    </lineage>
</organism>
<evidence type="ECO:0008006" key="4">
    <source>
        <dbReference type="Google" id="ProtNLM"/>
    </source>
</evidence>
<feature type="region of interest" description="Disordered" evidence="1">
    <location>
        <begin position="38"/>
        <end position="60"/>
    </location>
</feature>
<name>A0ABN4DC76_9CORY</name>
<evidence type="ECO:0000313" key="3">
    <source>
        <dbReference type="Proteomes" id="UP000028504"/>
    </source>
</evidence>
<dbReference type="Proteomes" id="UP000028504">
    <property type="component" value="Chromosome"/>
</dbReference>
<dbReference type="EMBL" id="CP008944">
    <property type="protein sequence ID" value="AIG63918.1"/>
    <property type="molecule type" value="Genomic_DNA"/>
</dbReference>
<accession>A0ABN4DC76</accession>
<gene>
    <name evidence="2" type="ORF">CATYP_03785</name>
</gene>
<sequence>MSFADAFLNQAPEGYHLPKPLRQAFDFLEARGHGEVFAEPGELATSPRPSSDLSSGGDEHSAGFLAVSTDPSVGTVFYTDFDLSGYLEAESPEADKVVSIADPDGGGARIVAWAGPEGTSEYRYCLLGAEGEGPFLVANNTIDLLRLIAVGYAWIGEDTLGRTPAEAHADDRAGTAEFRFWVEETFGEKVPDYWPAAQLDEGLASFLVELRGGDDEGLYLDGLVPEPGDEDVAADAGDAAGQVGPEE</sequence>
<keyword evidence="3" id="KW-1185">Reference proteome</keyword>
<reference evidence="2 3" key="1">
    <citation type="submission" date="2014-07" db="EMBL/GenBank/DDBJ databases">
        <title>Complete genome sequence of Corynebacterium atypicum DSM 44849: identifiction of the mycolic acid biosynthesis genes.</title>
        <authorList>
            <person name="Tippelt A."/>
            <person name="Mollmann S."/>
            <person name="Albersmeier A."/>
            <person name="Jaenicke S."/>
            <person name="Ruckert C."/>
            <person name="Tauch A."/>
        </authorList>
    </citation>
    <scope>NUCLEOTIDE SEQUENCE [LARGE SCALE GENOMIC DNA]</scope>
    <source>
        <strain evidence="2 3">R2070</strain>
    </source>
</reference>
<dbReference type="RefSeq" id="WP_038604963.1">
    <property type="nucleotide sequence ID" value="NZ_CP008944.1"/>
</dbReference>
<protein>
    <recommendedName>
        <fullName evidence="4">SUKH-4 immunity protein of toxin-antitoxin system</fullName>
    </recommendedName>
</protein>
<proteinExistence type="predicted"/>
<feature type="region of interest" description="Disordered" evidence="1">
    <location>
        <begin position="224"/>
        <end position="247"/>
    </location>
</feature>
<evidence type="ECO:0000313" key="2">
    <source>
        <dbReference type="EMBL" id="AIG63918.1"/>
    </source>
</evidence>